<organism evidence="2 3">
    <name type="scientific">Coniochaeta hoffmannii</name>
    <dbReference type="NCBI Taxonomy" id="91930"/>
    <lineage>
        <taxon>Eukaryota</taxon>
        <taxon>Fungi</taxon>
        <taxon>Dikarya</taxon>
        <taxon>Ascomycota</taxon>
        <taxon>Pezizomycotina</taxon>
        <taxon>Sordariomycetes</taxon>
        <taxon>Sordariomycetidae</taxon>
        <taxon>Coniochaetales</taxon>
        <taxon>Coniochaetaceae</taxon>
        <taxon>Coniochaeta</taxon>
    </lineage>
</organism>
<feature type="compositionally biased region" description="Basic and acidic residues" evidence="1">
    <location>
        <begin position="158"/>
        <end position="173"/>
    </location>
</feature>
<dbReference type="AlphaFoldDB" id="A0AA38VL72"/>
<feature type="region of interest" description="Disordered" evidence="1">
    <location>
        <begin position="94"/>
        <end position="136"/>
    </location>
</feature>
<gene>
    <name evidence="2" type="ORF">NKR19_g7775</name>
</gene>
<dbReference type="Proteomes" id="UP001174691">
    <property type="component" value="Unassembled WGS sequence"/>
</dbReference>
<evidence type="ECO:0000313" key="2">
    <source>
        <dbReference type="EMBL" id="KAJ9138573.1"/>
    </source>
</evidence>
<evidence type="ECO:0000313" key="3">
    <source>
        <dbReference type="Proteomes" id="UP001174691"/>
    </source>
</evidence>
<reference evidence="2" key="1">
    <citation type="submission" date="2022-07" db="EMBL/GenBank/DDBJ databases">
        <title>Fungi with potential for degradation of polypropylene.</title>
        <authorList>
            <person name="Gostincar C."/>
        </authorList>
    </citation>
    <scope>NUCLEOTIDE SEQUENCE</scope>
    <source>
        <strain evidence="2">EXF-13287</strain>
    </source>
</reference>
<feature type="region of interest" description="Disordered" evidence="1">
    <location>
        <begin position="158"/>
        <end position="195"/>
    </location>
</feature>
<feature type="compositionally biased region" description="Low complexity" evidence="1">
    <location>
        <begin position="22"/>
        <end position="42"/>
    </location>
</feature>
<keyword evidence="3" id="KW-1185">Reference proteome</keyword>
<proteinExistence type="predicted"/>
<evidence type="ECO:0000256" key="1">
    <source>
        <dbReference type="SAM" id="MobiDB-lite"/>
    </source>
</evidence>
<name>A0AA38VL72_9PEZI</name>
<comment type="caution">
    <text evidence="2">The sequence shown here is derived from an EMBL/GenBank/DDBJ whole genome shotgun (WGS) entry which is preliminary data.</text>
</comment>
<sequence length="195" mass="21540">MEGAELPSREAESPSLVRKASRQAPSRRASSPPLELSQSELPAEGTRFSKFFQMQARKGPQVGRRKNYKPLLPSASQQICASPGVDAMAEAFIEADWTGGEQDISDDNGDHSEEEGEQALDNERQALEEEETGQEIDDVTAVLDNLGDYLNSFDVDADLEKARREEQQRDRPPELGLGFPSTQDRMEIMGAGAWD</sequence>
<accession>A0AA38VL72</accession>
<dbReference type="EMBL" id="JANBVN010000142">
    <property type="protein sequence ID" value="KAJ9138573.1"/>
    <property type="molecule type" value="Genomic_DNA"/>
</dbReference>
<feature type="compositionally biased region" description="Acidic residues" evidence="1">
    <location>
        <begin position="103"/>
        <end position="120"/>
    </location>
</feature>
<feature type="region of interest" description="Disordered" evidence="1">
    <location>
        <begin position="1"/>
        <end position="42"/>
    </location>
</feature>
<protein>
    <submittedName>
        <fullName evidence="2">Uncharacterized protein</fullName>
    </submittedName>
</protein>